<dbReference type="GO" id="GO:0006412">
    <property type="term" value="P:translation"/>
    <property type="evidence" value="ECO:0007669"/>
    <property type="project" value="InterPro"/>
</dbReference>
<dbReference type="InterPro" id="IPR038657">
    <property type="entry name" value="Ribosomal_bL19_sf"/>
</dbReference>
<dbReference type="GO" id="GO:0003735">
    <property type="term" value="F:structural constituent of ribosome"/>
    <property type="evidence" value="ECO:0007669"/>
    <property type="project" value="InterPro"/>
</dbReference>
<evidence type="ECO:0008006" key="5">
    <source>
        <dbReference type="Google" id="ProtNLM"/>
    </source>
</evidence>
<keyword evidence="3" id="KW-0687">Ribonucleoprotein</keyword>
<dbReference type="GO" id="GO:1990904">
    <property type="term" value="C:ribonucleoprotein complex"/>
    <property type="evidence" value="ECO:0007669"/>
    <property type="project" value="UniProtKB-KW"/>
</dbReference>
<evidence type="ECO:0000256" key="2">
    <source>
        <dbReference type="ARBA" id="ARBA00022980"/>
    </source>
</evidence>
<keyword evidence="2" id="KW-0689">Ribosomal protein</keyword>
<dbReference type="Pfam" id="PF01245">
    <property type="entry name" value="Ribosomal_L19"/>
    <property type="match status" value="1"/>
</dbReference>
<dbReference type="PRINTS" id="PR00061">
    <property type="entry name" value="RIBOSOMALL19"/>
</dbReference>
<reference evidence="4" key="1">
    <citation type="submission" date="2018-05" db="EMBL/GenBank/DDBJ databases">
        <authorList>
            <person name="Lanie J.A."/>
            <person name="Ng W.-L."/>
            <person name="Kazmierczak K.M."/>
            <person name="Andrzejewski T.M."/>
            <person name="Davidsen T.M."/>
            <person name="Wayne K.J."/>
            <person name="Tettelin H."/>
            <person name="Glass J.I."/>
            <person name="Rusch D."/>
            <person name="Podicherti R."/>
            <person name="Tsui H.-C.T."/>
            <person name="Winkler M.E."/>
        </authorList>
    </citation>
    <scope>NUCLEOTIDE SEQUENCE</scope>
</reference>
<evidence type="ECO:0000256" key="1">
    <source>
        <dbReference type="ARBA" id="ARBA00005781"/>
    </source>
</evidence>
<dbReference type="GO" id="GO:0005840">
    <property type="term" value="C:ribosome"/>
    <property type="evidence" value="ECO:0007669"/>
    <property type="project" value="UniProtKB-KW"/>
</dbReference>
<protein>
    <recommendedName>
        <fullName evidence="5">50S ribosomal protein L19</fullName>
    </recommendedName>
</protein>
<proteinExistence type="inferred from homology"/>
<evidence type="ECO:0000256" key="3">
    <source>
        <dbReference type="ARBA" id="ARBA00023274"/>
    </source>
</evidence>
<dbReference type="AlphaFoldDB" id="A0A382UBX9"/>
<dbReference type="SUPFAM" id="SSF50104">
    <property type="entry name" value="Translation proteins SH3-like domain"/>
    <property type="match status" value="1"/>
</dbReference>
<sequence length="53" mass="6194">MSSLINFVEDQFVDKKEYPAFSSGDTITVYYEIKEGNKKRVQFFKGVVLQRRG</sequence>
<organism evidence="4">
    <name type="scientific">marine metagenome</name>
    <dbReference type="NCBI Taxonomy" id="408172"/>
    <lineage>
        <taxon>unclassified sequences</taxon>
        <taxon>metagenomes</taxon>
        <taxon>ecological metagenomes</taxon>
    </lineage>
</organism>
<dbReference type="EMBL" id="UINC01143084">
    <property type="protein sequence ID" value="SVD31804.1"/>
    <property type="molecule type" value="Genomic_DNA"/>
</dbReference>
<dbReference type="Gene3D" id="2.30.30.790">
    <property type="match status" value="1"/>
</dbReference>
<evidence type="ECO:0000313" key="4">
    <source>
        <dbReference type="EMBL" id="SVD31804.1"/>
    </source>
</evidence>
<comment type="similarity">
    <text evidence="1">Belongs to the bacterial ribosomal protein bL19 family.</text>
</comment>
<dbReference type="InterPro" id="IPR001857">
    <property type="entry name" value="Ribosomal_bL19"/>
</dbReference>
<feature type="non-terminal residue" evidence="4">
    <location>
        <position position="53"/>
    </location>
</feature>
<name>A0A382UBX9_9ZZZZ</name>
<accession>A0A382UBX9</accession>
<dbReference type="InterPro" id="IPR008991">
    <property type="entry name" value="Translation_prot_SH3-like_sf"/>
</dbReference>
<gene>
    <name evidence="4" type="ORF">METZ01_LOCUS384658</name>
</gene>